<evidence type="ECO:0000256" key="3">
    <source>
        <dbReference type="ARBA" id="ARBA00023002"/>
    </source>
</evidence>
<dbReference type="PANTHER" id="PTHR43401">
    <property type="entry name" value="L-THREONINE 3-DEHYDROGENASE"/>
    <property type="match status" value="1"/>
</dbReference>
<keyword evidence="2" id="KW-0862">Zinc</keyword>
<keyword evidence="3" id="KW-0560">Oxidoreductase</keyword>
<name>X0UMM1_9ZZZZ</name>
<keyword evidence="1" id="KW-0479">Metal-binding</keyword>
<dbReference type="EMBL" id="BARS01029172">
    <property type="protein sequence ID" value="GAG01568.1"/>
    <property type="molecule type" value="Genomic_DNA"/>
</dbReference>
<dbReference type="Pfam" id="PF08240">
    <property type="entry name" value="ADH_N"/>
    <property type="match status" value="1"/>
</dbReference>
<dbReference type="GO" id="GO:0008270">
    <property type="term" value="F:zinc ion binding"/>
    <property type="evidence" value="ECO:0007669"/>
    <property type="project" value="InterPro"/>
</dbReference>
<comment type="caution">
    <text evidence="5">The sequence shown here is derived from an EMBL/GenBank/DDBJ whole genome shotgun (WGS) entry which is preliminary data.</text>
</comment>
<feature type="domain" description="Alcohol dehydrogenase-like N-terminal" evidence="4">
    <location>
        <begin position="24"/>
        <end position="135"/>
    </location>
</feature>
<dbReference type="InterPro" id="IPR011032">
    <property type="entry name" value="GroES-like_sf"/>
</dbReference>
<evidence type="ECO:0000256" key="2">
    <source>
        <dbReference type="ARBA" id="ARBA00022833"/>
    </source>
</evidence>
<dbReference type="AlphaFoldDB" id="X0UMM1"/>
<evidence type="ECO:0000313" key="5">
    <source>
        <dbReference type="EMBL" id="GAG01568.1"/>
    </source>
</evidence>
<feature type="non-terminal residue" evidence="5">
    <location>
        <position position="187"/>
    </location>
</feature>
<dbReference type="PROSITE" id="PS00059">
    <property type="entry name" value="ADH_ZINC"/>
    <property type="match status" value="1"/>
</dbReference>
<dbReference type="PANTHER" id="PTHR43401:SF2">
    <property type="entry name" value="L-THREONINE 3-DEHYDROGENASE"/>
    <property type="match status" value="1"/>
</dbReference>
<protein>
    <recommendedName>
        <fullName evidence="4">Alcohol dehydrogenase-like N-terminal domain-containing protein</fullName>
    </recommendedName>
</protein>
<sequence length="187" mass="19598">MRAAVFHGAERGLSIEEVPTPSPGSGEALVRVAGCGMCHTDLHYLDHGVPTFKPPPIILGHEAAGTVAAVGEGVTDWSEGDRVLIPAVLSCGRCRYCRMGRENLCERLEMLGNHIDGAYAEYVAVNASELIAVPDEISLEQASVIADAVSTPYHAVKHRGRVRTGDTVAVVGCGGVGLNIVQCAALV</sequence>
<reference evidence="5" key="1">
    <citation type="journal article" date="2014" name="Front. Microbiol.">
        <title>High frequency of phylogenetically diverse reductive dehalogenase-homologous genes in deep subseafloor sedimentary metagenomes.</title>
        <authorList>
            <person name="Kawai M."/>
            <person name="Futagami T."/>
            <person name="Toyoda A."/>
            <person name="Takaki Y."/>
            <person name="Nishi S."/>
            <person name="Hori S."/>
            <person name="Arai W."/>
            <person name="Tsubouchi T."/>
            <person name="Morono Y."/>
            <person name="Uchiyama I."/>
            <person name="Ito T."/>
            <person name="Fujiyama A."/>
            <person name="Inagaki F."/>
            <person name="Takami H."/>
        </authorList>
    </citation>
    <scope>NUCLEOTIDE SEQUENCE</scope>
    <source>
        <strain evidence="5">Expedition CK06-06</strain>
    </source>
</reference>
<dbReference type="GO" id="GO:0016491">
    <property type="term" value="F:oxidoreductase activity"/>
    <property type="evidence" value="ECO:0007669"/>
    <property type="project" value="UniProtKB-KW"/>
</dbReference>
<dbReference type="SUPFAM" id="SSF50129">
    <property type="entry name" value="GroES-like"/>
    <property type="match status" value="1"/>
</dbReference>
<gene>
    <name evidence="5" type="ORF">S01H1_45627</name>
</gene>
<organism evidence="5">
    <name type="scientific">marine sediment metagenome</name>
    <dbReference type="NCBI Taxonomy" id="412755"/>
    <lineage>
        <taxon>unclassified sequences</taxon>
        <taxon>metagenomes</taxon>
        <taxon>ecological metagenomes</taxon>
    </lineage>
</organism>
<accession>X0UMM1</accession>
<dbReference type="InterPro" id="IPR050129">
    <property type="entry name" value="Zn_alcohol_dh"/>
</dbReference>
<proteinExistence type="predicted"/>
<evidence type="ECO:0000256" key="1">
    <source>
        <dbReference type="ARBA" id="ARBA00022723"/>
    </source>
</evidence>
<evidence type="ECO:0000259" key="4">
    <source>
        <dbReference type="Pfam" id="PF08240"/>
    </source>
</evidence>
<dbReference type="InterPro" id="IPR002328">
    <property type="entry name" value="ADH_Zn_CS"/>
</dbReference>
<dbReference type="Gene3D" id="3.90.180.10">
    <property type="entry name" value="Medium-chain alcohol dehydrogenases, catalytic domain"/>
    <property type="match status" value="1"/>
</dbReference>
<dbReference type="InterPro" id="IPR013154">
    <property type="entry name" value="ADH-like_N"/>
</dbReference>